<dbReference type="InterPro" id="IPR025669">
    <property type="entry name" value="AAA_dom"/>
</dbReference>
<dbReference type="SUPFAM" id="SSF52540">
    <property type="entry name" value="P-loop containing nucleoside triphosphate hydrolases"/>
    <property type="match status" value="1"/>
</dbReference>
<sequence length="226" mass="26025">MLISIFSPKGGVGKTTLALGFAEVISQNQSVCIIEFDFSPGDFSAILDLDITKNVLMATKYNFADNVQRPQDAKYDVIVGGFPDAHERIPRDEFDRMVRRVEEKYDVVLVDIQPGFIERAIDVLNRSDAVLLIAEDDYRVAARINGFLDWIMVNNINQAKNFFFVVNRKKGKEIQFLDKMQNRLPFFYEVPFIKDLKGHKDNRLEKHIKTMYEKIQQAVQVTAIEI</sequence>
<dbReference type="OrthoDB" id="3035369at2"/>
<dbReference type="PANTHER" id="PTHR43384:SF13">
    <property type="entry name" value="SLR0110 PROTEIN"/>
    <property type="match status" value="1"/>
</dbReference>
<evidence type="ECO:0000313" key="3">
    <source>
        <dbReference type="Proteomes" id="UP000008457"/>
    </source>
</evidence>
<organism evidence="2 3">
    <name type="scientific">Mahella australiensis (strain DSM 15567 / CIP 107919 / 50-1 BON)</name>
    <dbReference type="NCBI Taxonomy" id="697281"/>
    <lineage>
        <taxon>Bacteria</taxon>
        <taxon>Bacillati</taxon>
        <taxon>Bacillota</taxon>
        <taxon>Clostridia</taxon>
        <taxon>Thermoanaerobacterales</taxon>
        <taxon>Thermoanaerobacterales Family IV. Incertae Sedis</taxon>
        <taxon>Mahella</taxon>
    </lineage>
</organism>
<dbReference type="GO" id="GO:0005524">
    <property type="term" value="F:ATP binding"/>
    <property type="evidence" value="ECO:0007669"/>
    <property type="project" value="TreeGrafter"/>
</dbReference>
<dbReference type="KEGG" id="mas:Mahau_2411"/>
<dbReference type="InterPro" id="IPR050625">
    <property type="entry name" value="ParA/MinD_ATPase"/>
</dbReference>
<dbReference type="PANTHER" id="PTHR43384">
    <property type="entry name" value="SEPTUM SITE-DETERMINING PROTEIN MIND HOMOLOG, CHLOROPLASTIC-RELATED"/>
    <property type="match status" value="1"/>
</dbReference>
<feature type="domain" description="AAA" evidence="1">
    <location>
        <begin position="2"/>
        <end position="148"/>
    </location>
</feature>
<name>F3ZWV2_MAHA5</name>
<dbReference type="eggNOG" id="COG0455">
    <property type="taxonomic scope" value="Bacteria"/>
</dbReference>
<dbReference type="AlphaFoldDB" id="F3ZWV2"/>
<dbReference type="HOGENOM" id="CLU_1165366_0_0_9"/>
<dbReference type="GO" id="GO:0051782">
    <property type="term" value="P:negative regulation of cell division"/>
    <property type="evidence" value="ECO:0007669"/>
    <property type="project" value="TreeGrafter"/>
</dbReference>
<evidence type="ECO:0000259" key="1">
    <source>
        <dbReference type="Pfam" id="PF13614"/>
    </source>
</evidence>
<reference evidence="2 3" key="2">
    <citation type="journal article" date="2011" name="Stand. Genomic Sci.">
        <title>Complete genome sequence of Mahella australiensis type strain (50-1 BON).</title>
        <authorList>
            <person name="Sikorski J."/>
            <person name="Teshima H."/>
            <person name="Nolan M."/>
            <person name="Lucas S."/>
            <person name="Hammon N."/>
            <person name="Deshpande S."/>
            <person name="Cheng J.F."/>
            <person name="Pitluck S."/>
            <person name="Liolios K."/>
            <person name="Pagani I."/>
            <person name="Ivanova N."/>
            <person name="Huntemann M."/>
            <person name="Mavromatis K."/>
            <person name="Ovchinikova G."/>
            <person name="Pati A."/>
            <person name="Tapia R."/>
            <person name="Han C."/>
            <person name="Goodwin L."/>
            <person name="Chen A."/>
            <person name="Palaniappan K."/>
            <person name="Land M."/>
            <person name="Hauser L."/>
            <person name="Ngatchou-Djao O.D."/>
            <person name="Rohde M."/>
            <person name="Pukall R."/>
            <person name="Spring S."/>
            <person name="Abt B."/>
            <person name="Goker M."/>
            <person name="Detter J.C."/>
            <person name="Woyke T."/>
            <person name="Bristow J."/>
            <person name="Markowitz V."/>
            <person name="Hugenholtz P."/>
            <person name="Eisen J.A."/>
            <person name="Kyrpides N.C."/>
            <person name="Klenk H.P."/>
            <person name="Lapidus A."/>
        </authorList>
    </citation>
    <scope>NUCLEOTIDE SEQUENCE [LARGE SCALE GENOMIC DNA]</scope>
    <source>
        <strain evidence="3">DSM 15567 / CIP 107919 / 50-1 BON</strain>
    </source>
</reference>
<dbReference type="EMBL" id="CP002360">
    <property type="protein sequence ID" value="AEE97574.1"/>
    <property type="molecule type" value="Genomic_DNA"/>
</dbReference>
<protein>
    <submittedName>
        <fullName evidence="2">Chromosome partitioning ATPase</fullName>
    </submittedName>
</protein>
<keyword evidence="3" id="KW-1185">Reference proteome</keyword>
<dbReference type="InterPro" id="IPR027417">
    <property type="entry name" value="P-loop_NTPase"/>
</dbReference>
<dbReference type="GO" id="GO:0005829">
    <property type="term" value="C:cytosol"/>
    <property type="evidence" value="ECO:0007669"/>
    <property type="project" value="TreeGrafter"/>
</dbReference>
<dbReference type="GO" id="GO:0009898">
    <property type="term" value="C:cytoplasmic side of plasma membrane"/>
    <property type="evidence" value="ECO:0007669"/>
    <property type="project" value="TreeGrafter"/>
</dbReference>
<accession>F3ZWV2</accession>
<dbReference type="RefSeq" id="WP_013782000.1">
    <property type="nucleotide sequence ID" value="NC_015520.1"/>
</dbReference>
<dbReference type="STRING" id="697281.Mahau_2411"/>
<evidence type="ECO:0000313" key="2">
    <source>
        <dbReference type="EMBL" id="AEE97574.1"/>
    </source>
</evidence>
<dbReference type="Proteomes" id="UP000008457">
    <property type="component" value="Chromosome"/>
</dbReference>
<reference evidence="3" key="1">
    <citation type="submission" date="2010-11" db="EMBL/GenBank/DDBJ databases">
        <title>The complete genome of Mahella australiensis DSM 15567.</title>
        <authorList>
            <consortium name="US DOE Joint Genome Institute (JGI-PGF)"/>
            <person name="Lucas S."/>
            <person name="Copeland A."/>
            <person name="Lapidus A."/>
            <person name="Bruce D."/>
            <person name="Goodwin L."/>
            <person name="Pitluck S."/>
            <person name="Kyrpides N."/>
            <person name="Mavromatis K."/>
            <person name="Pagani I."/>
            <person name="Ivanova N."/>
            <person name="Teshima H."/>
            <person name="Brettin T."/>
            <person name="Detter J.C."/>
            <person name="Han C."/>
            <person name="Tapia R."/>
            <person name="Land M."/>
            <person name="Hauser L."/>
            <person name="Markowitz V."/>
            <person name="Cheng J.-F."/>
            <person name="Hugenholtz P."/>
            <person name="Woyke T."/>
            <person name="Wu D."/>
            <person name="Spring S."/>
            <person name="Pukall R."/>
            <person name="Steenblock K."/>
            <person name="Schneider S."/>
            <person name="Klenk H.-P."/>
            <person name="Eisen J.A."/>
        </authorList>
    </citation>
    <scope>NUCLEOTIDE SEQUENCE [LARGE SCALE GENOMIC DNA]</scope>
    <source>
        <strain evidence="3">DSM 15567 / CIP 107919 / 50-1 BON</strain>
    </source>
</reference>
<dbReference type="Gene3D" id="3.40.50.300">
    <property type="entry name" value="P-loop containing nucleotide triphosphate hydrolases"/>
    <property type="match status" value="1"/>
</dbReference>
<gene>
    <name evidence="2" type="ordered locus">Mahau_2411</name>
</gene>
<dbReference type="Pfam" id="PF13614">
    <property type="entry name" value="AAA_31"/>
    <property type="match status" value="1"/>
</dbReference>
<proteinExistence type="predicted"/>
<dbReference type="GO" id="GO:0016887">
    <property type="term" value="F:ATP hydrolysis activity"/>
    <property type="evidence" value="ECO:0007669"/>
    <property type="project" value="TreeGrafter"/>
</dbReference>